<organism evidence="1 2">
    <name type="scientific">Dyadobacter luticola</name>
    <dbReference type="NCBI Taxonomy" id="1979387"/>
    <lineage>
        <taxon>Bacteria</taxon>
        <taxon>Pseudomonadati</taxon>
        <taxon>Bacteroidota</taxon>
        <taxon>Cytophagia</taxon>
        <taxon>Cytophagales</taxon>
        <taxon>Spirosomataceae</taxon>
        <taxon>Dyadobacter</taxon>
    </lineage>
</organism>
<proteinExistence type="predicted"/>
<keyword evidence="2" id="KW-1185">Reference proteome</keyword>
<dbReference type="SUPFAM" id="SSF53756">
    <property type="entry name" value="UDP-Glycosyltransferase/glycogen phosphorylase"/>
    <property type="match status" value="1"/>
</dbReference>
<dbReference type="RefSeq" id="WP_138366156.1">
    <property type="nucleotide sequence ID" value="NZ_VCEJ01000004.1"/>
</dbReference>
<reference evidence="1 2" key="1">
    <citation type="submission" date="2019-05" db="EMBL/GenBank/DDBJ databases">
        <authorList>
            <person name="Qu J.-H."/>
        </authorList>
    </citation>
    <scope>NUCLEOTIDE SEQUENCE [LARGE SCALE GENOMIC DNA]</scope>
    <source>
        <strain evidence="1 2">T17</strain>
    </source>
</reference>
<dbReference type="OrthoDB" id="1122630at2"/>
<evidence type="ECO:0000313" key="1">
    <source>
        <dbReference type="EMBL" id="TLV00782.1"/>
    </source>
</evidence>
<protein>
    <recommendedName>
        <fullName evidence="3">Glycosyltransferase family 4 protein</fullName>
    </recommendedName>
</protein>
<dbReference type="Proteomes" id="UP000306402">
    <property type="component" value="Unassembled WGS sequence"/>
</dbReference>
<dbReference type="AlphaFoldDB" id="A0A5R9KWV7"/>
<sequence length="380" mass="43918">MIYVTDVASVDVQHEQFNRSFLQLLPIAYPQEQIQFYGEATHIQNLDSDTRNIAFNQIPVYNKRGGLKEFIRAYHQFKALSKVIQLARKNRAKLVVVLLIHPLAHFLFKLFGSKKVAVSIVMHGELESVKFNKHFLNKIWGFFQKIALTKVSPNVSYIILGQSIYKNLINVLPEFSKQSAVVLDHPYPFTSQTKSEKDFNFLTFATLGVATKAKNTHYFFNLAEESNKKGLPYKFNICGRVYKNMLPYLNAFVNYKKDFGSFTRKELDSLIRESHFTVFYYENSDYSLCASGSFWDTVNAEIPLLFVRNDYFNFYTSIAGQVGYSFETPEELNAFILNADKDELIKGDDYPMFVANIRKLKYEYMGAENLAYQLKSLIKG</sequence>
<dbReference type="EMBL" id="VCEJ01000004">
    <property type="protein sequence ID" value="TLV00782.1"/>
    <property type="molecule type" value="Genomic_DNA"/>
</dbReference>
<accession>A0A5R9KWV7</accession>
<gene>
    <name evidence="1" type="ORF">FEN17_14995</name>
</gene>
<name>A0A5R9KWV7_9BACT</name>
<evidence type="ECO:0000313" key="2">
    <source>
        <dbReference type="Proteomes" id="UP000306402"/>
    </source>
</evidence>
<comment type="caution">
    <text evidence="1">The sequence shown here is derived from an EMBL/GenBank/DDBJ whole genome shotgun (WGS) entry which is preliminary data.</text>
</comment>
<evidence type="ECO:0008006" key="3">
    <source>
        <dbReference type="Google" id="ProtNLM"/>
    </source>
</evidence>